<evidence type="ECO:0000313" key="3">
    <source>
        <dbReference type="EMBL" id="SHI22028.1"/>
    </source>
</evidence>
<keyword evidence="3" id="KW-0808">Transferase</keyword>
<dbReference type="AlphaFoldDB" id="A0A1M5ZCU4"/>
<keyword evidence="1" id="KW-1133">Transmembrane helix</keyword>
<proteinExistence type="predicted"/>
<dbReference type="PANTHER" id="PTHR40448:SF1">
    <property type="entry name" value="TWO-COMPONENT SENSOR HISTIDINE KINASE"/>
    <property type="match status" value="1"/>
</dbReference>
<organism evidence="3 4">
    <name type="scientific">Butyrivibrio fibrisolvens DSM 3071</name>
    <dbReference type="NCBI Taxonomy" id="1121131"/>
    <lineage>
        <taxon>Bacteria</taxon>
        <taxon>Bacillati</taxon>
        <taxon>Bacillota</taxon>
        <taxon>Clostridia</taxon>
        <taxon>Lachnospirales</taxon>
        <taxon>Lachnospiraceae</taxon>
        <taxon>Butyrivibrio</taxon>
    </lineage>
</organism>
<keyword evidence="3" id="KW-0418">Kinase</keyword>
<dbReference type="STRING" id="1121131.SAMN02745229_02135"/>
<reference evidence="4" key="1">
    <citation type="submission" date="2016-11" db="EMBL/GenBank/DDBJ databases">
        <authorList>
            <person name="Varghese N."/>
            <person name="Submissions S."/>
        </authorList>
    </citation>
    <scope>NUCLEOTIDE SEQUENCE [LARGE SCALE GENOMIC DNA]</scope>
    <source>
        <strain evidence="4">DSM 3071</strain>
    </source>
</reference>
<feature type="transmembrane region" description="Helical" evidence="1">
    <location>
        <begin position="184"/>
        <end position="206"/>
    </location>
</feature>
<dbReference type="InterPro" id="IPR032834">
    <property type="entry name" value="NatK-like_C"/>
</dbReference>
<dbReference type="GO" id="GO:0042802">
    <property type="term" value="F:identical protein binding"/>
    <property type="evidence" value="ECO:0007669"/>
    <property type="project" value="TreeGrafter"/>
</dbReference>
<dbReference type="PANTHER" id="PTHR40448">
    <property type="entry name" value="TWO-COMPONENT SENSOR HISTIDINE KINASE"/>
    <property type="match status" value="1"/>
</dbReference>
<dbReference type="Gene3D" id="3.30.565.10">
    <property type="entry name" value="Histidine kinase-like ATPase, C-terminal domain"/>
    <property type="match status" value="1"/>
</dbReference>
<feature type="transmembrane region" description="Helical" evidence="1">
    <location>
        <begin position="56"/>
        <end position="72"/>
    </location>
</feature>
<evidence type="ECO:0000313" key="4">
    <source>
        <dbReference type="Proteomes" id="UP000184278"/>
    </source>
</evidence>
<sequence length="436" mass="49952">MDITILLDAISTSFWLPVSANIMWTKHVSLQKRILSFIMMSLAYICIYIRDNTFSSVMILWPILFLITYFCFNKDINSFILVPGAYMIGVVANYAIAIIFYFIKVDAHADNVLYFVRLFLITVLIVVLSYLVNRLYLKYTKAIEYIPSKNITIAMTVIITIVGLFYWFMVFHAKSLGDETITPIIYFVFYLAQAALIVLIFHFITFNIYSTQKTKREEESKRNLLEYTSQVENMYDELRSFKHDYVNVLLTLSSFIDNNDMDGLNAYFKSTVLPTSEKLNQGKYYLHKLSKIKEPAIKGMLSAKFINAMNLGINLFVDIMDDIPEISMSVLDLTRILGIYIDNAVEAALETESKEIKFNVVLDQSSVAIIVANSFVNKGIFLSEIEKKGISTKGEGRGIGLDNVRKILESYENVSKMTEINDNYFSQTLVIEKMTA</sequence>
<feature type="transmembrane region" description="Helical" evidence="1">
    <location>
        <begin position="79"/>
        <end position="102"/>
    </location>
</feature>
<dbReference type="InterPro" id="IPR036890">
    <property type="entry name" value="HATPase_C_sf"/>
</dbReference>
<name>A0A1M5ZCU4_BUTFI</name>
<dbReference type="OrthoDB" id="3173688at2"/>
<keyword evidence="4" id="KW-1185">Reference proteome</keyword>
<keyword evidence="1" id="KW-0812">Transmembrane</keyword>
<dbReference type="EMBL" id="FQXK01000017">
    <property type="protein sequence ID" value="SHI22028.1"/>
    <property type="molecule type" value="Genomic_DNA"/>
</dbReference>
<keyword evidence="1" id="KW-0472">Membrane</keyword>
<evidence type="ECO:0000259" key="2">
    <source>
        <dbReference type="Pfam" id="PF14501"/>
    </source>
</evidence>
<protein>
    <submittedName>
        <fullName evidence="3">Two-component system, AgrA family, sensor histidine kinase AgrC</fullName>
    </submittedName>
</protein>
<dbReference type="SUPFAM" id="SSF55874">
    <property type="entry name" value="ATPase domain of HSP90 chaperone/DNA topoisomerase II/histidine kinase"/>
    <property type="match status" value="1"/>
</dbReference>
<dbReference type="Pfam" id="PF14501">
    <property type="entry name" value="HATPase_c_5"/>
    <property type="match status" value="1"/>
</dbReference>
<feature type="transmembrane region" description="Helical" evidence="1">
    <location>
        <begin position="153"/>
        <end position="172"/>
    </location>
</feature>
<feature type="transmembrane region" description="Helical" evidence="1">
    <location>
        <begin position="34"/>
        <end position="50"/>
    </location>
</feature>
<feature type="domain" description="Sensor histidine kinase NatK-like C-terminal" evidence="2">
    <location>
        <begin position="328"/>
        <end position="431"/>
    </location>
</feature>
<dbReference type="GO" id="GO:0016301">
    <property type="term" value="F:kinase activity"/>
    <property type="evidence" value="ECO:0007669"/>
    <property type="project" value="UniProtKB-KW"/>
</dbReference>
<dbReference type="Proteomes" id="UP000184278">
    <property type="component" value="Unassembled WGS sequence"/>
</dbReference>
<feature type="transmembrane region" description="Helical" evidence="1">
    <location>
        <begin position="114"/>
        <end position="132"/>
    </location>
</feature>
<accession>A0A1M5ZCU4</accession>
<gene>
    <name evidence="3" type="ORF">SAMN02745229_02135</name>
</gene>
<evidence type="ECO:0000256" key="1">
    <source>
        <dbReference type="SAM" id="Phobius"/>
    </source>
</evidence>